<dbReference type="NCBIfam" id="TIGR00749">
    <property type="entry name" value="glk"/>
    <property type="match status" value="1"/>
</dbReference>
<dbReference type="CDD" id="cd24008">
    <property type="entry name" value="ASKHA_NBD_GLK"/>
    <property type="match status" value="1"/>
</dbReference>
<dbReference type="PANTHER" id="PTHR47690">
    <property type="entry name" value="GLUCOKINASE"/>
    <property type="match status" value="1"/>
</dbReference>
<evidence type="ECO:0000313" key="5">
    <source>
        <dbReference type="EMBL" id="MFD0917078.1"/>
    </source>
</evidence>
<accession>A0ABW3FH80</accession>
<sequence length="335" mass="35393">MSAFTFPVLLADIGGTNARFQVLEAADSTAITFKTVKTADFSTIEDALRAVVLDQGYQPKTALIAAAGPIKVDGLDLTNCHWRIKANAFVNNLKLDHLILFNDFDAQALALPFLTKDDVSSLGGVGLGETKRTMGVVGAGTGLGVGTLARAAGKWVPVGGEGGHVDLGPRTERESTIWPHLERIGGRISAEQVLCGDGLVNLYRAVCGADRVEPSLQTASDISTAAMEGRDDQAYEALSIFCACFGRVAGDLALTVMAKGGVFVAGGIAGHILSFLQQSGMRRSFDDKEPHSELMEAIGLHVVTHKLPALLGLASYACQPDAFAIDLEHRSWKSA</sequence>
<dbReference type="InterPro" id="IPR003836">
    <property type="entry name" value="Glucokinase"/>
</dbReference>
<keyword evidence="3" id="KW-0547">Nucleotide-binding</keyword>
<keyword evidence="3" id="KW-0963">Cytoplasm</keyword>
<proteinExistence type="inferred from homology"/>
<keyword evidence="3" id="KW-0067">ATP-binding</keyword>
<comment type="caution">
    <text evidence="5">The sequence shown here is derived from an EMBL/GenBank/DDBJ whole genome shotgun (WGS) entry which is preliminary data.</text>
</comment>
<keyword evidence="3" id="KW-0324">Glycolysis</keyword>
<evidence type="ECO:0000256" key="3">
    <source>
        <dbReference type="HAMAP-Rule" id="MF_00524"/>
    </source>
</evidence>
<dbReference type="Gene3D" id="3.40.367.20">
    <property type="match status" value="1"/>
</dbReference>
<evidence type="ECO:0000256" key="1">
    <source>
        <dbReference type="ARBA" id="ARBA00022679"/>
    </source>
</evidence>
<protein>
    <recommendedName>
        <fullName evidence="3">Glucokinase</fullName>
        <ecNumber evidence="3">2.7.1.2</ecNumber>
    </recommendedName>
    <alternativeName>
        <fullName evidence="3">Glucose kinase</fullName>
    </alternativeName>
</protein>
<dbReference type="EC" id="2.7.1.2" evidence="3"/>
<gene>
    <name evidence="3 5" type="primary">glk</name>
    <name evidence="5" type="ORF">ACFQ14_11725</name>
</gene>
<comment type="similarity">
    <text evidence="3 4">Belongs to the bacterial glucokinase family.</text>
</comment>
<dbReference type="InterPro" id="IPR050201">
    <property type="entry name" value="Bacterial_glucokinase"/>
</dbReference>
<feature type="binding site" evidence="3">
    <location>
        <begin position="11"/>
        <end position="16"/>
    </location>
    <ligand>
        <name>ATP</name>
        <dbReference type="ChEBI" id="CHEBI:30616"/>
    </ligand>
</feature>
<dbReference type="InterPro" id="IPR043129">
    <property type="entry name" value="ATPase_NBD"/>
</dbReference>
<reference evidence="6" key="1">
    <citation type="journal article" date="2019" name="Int. J. Syst. Evol. Microbiol.">
        <title>The Global Catalogue of Microorganisms (GCM) 10K type strain sequencing project: providing services to taxonomists for standard genome sequencing and annotation.</title>
        <authorList>
            <consortium name="The Broad Institute Genomics Platform"/>
            <consortium name="The Broad Institute Genome Sequencing Center for Infectious Disease"/>
            <person name="Wu L."/>
            <person name="Ma J."/>
        </authorList>
    </citation>
    <scope>NUCLEOTIDE SEQUENCE [LARGE SCALE GENOMIC DNA]</scope>
    <source>
        <strain evidence="6">CCUG 60023</strain>
    </source>
</reference>
<evidence type="ECO:0000313" key="6">
    <source>
        <dbReference type="Proteomes" id="UP001597101"/>
    </source>
</evidence>
<dbReference type="RefSeq" id="WP_377212917.1">
    <property type="nucleotide sequence ID" value="NZ_JBHTJV010000009.1"/>
</dbReference>
<keyword evidence="2 3" id="KW-0418">Kinase</keyword>
<dbReference type="EMBL" id="JBHTJV010000009">
    <property type="protein sequence ID" value="MFD0917078.1"/>
    <property type="molecule type" value="Genomic_DNA"/>
</dbReference>
<dbReference type="Pfam" id="PF02685">
    <property type="entry name" value="Glucokinase"/>
    <property type="match status" value="1"/>
</dbReference>
<organism evidence="5 6">
    <name type="scientific">Pseudahrensia aquimaris</name>
    <dbReference type="NCBI Taxonomy" id="744461"/>
    <lineage>
        <taxon>Bacteria</taxon>
        <taxon>Pseudomonadati</taxon>
        <taxon>Pseudomonadota</taxon>
        <taxon>Alphaproteobacteria</taxon>
        <taxon>Hyphomicrobiales</taxon>
        <taxon>Ahrensiaceae</taxon>
        <taxon>Pseudahrensia</taxon>
    </lineage>
</organism>
<dbReference type="HAMAP" id="MF_00524">
    <property type="entry name" value="Glucokinase"/>
    <property type="match status" value="1"/>
</dbReference>
<dbReference type="Gene3D" id="3.30.420.40">
    <property type="match status" value="1"/>
</dbReference>
<dbReference type="PANTHER" id="PTHR47690:SF1">
    <property type="entry name" value="GLUCOKINASE"/>
    <property type="match status" value="1"/>
</dbReference>
<comment type="subcellular location">
    <subcellularLocation>
        <location evidence="3">Cytoplasm</location>
    </subcellularLocation>
</comment>
<keyword evidence="1 3" id="KW-0808">Transferase</keyword>
<evidence type="ECO:0000256" key="4">
    <source>
        <dbReference type="RuleBase" id="RU004046"/>
    </source>
</evidence>
<evidence type="ECO:0000256" key="2">
    <source>
        <dbReference type="ARBA" id="ARBA00022777"/>
    </source>
</evidence>
<dbReference type="SUPFAM" id="SSF53067">
    <property type="entry name" value="Actin-like ATPase domain"/>
    <property type="match status" value="1"/>
</dbReference>
<dbReference type="Proteomes" id="UP001597101">
    <property type="component" value="Unassembled WGS sequence"/>
</dbReference>
<dbReference type="GO" id="GO:0004340">
    <property type="term" value="F:glucokinase activity"/>
    <property type="evidence" value="ECO:0007669"/>
    <property type="project" value="UniProtKB-EC"/>
</dbReference>
<keyword evidence="6" id="KW-1185">Reference proteome</keyword>
<name>A0ABW3FH80_9HYPH</name>
<comment type="catalytic activity">
    <reaction evidence="3">
        <text>D-glucose + ATP = D-glucose 6-phosphate + ADP + H(+)</text>
        <dbReference type="Rhea" id="RHEA:17825"/>
        <dbReference type="ChEBI" id="CHEBI:4167"/>
        <dbReference type="ChEBI" id="CHEBI:15378"/>
        <dbReference type="ChEBI" id="CHEBI:30616"/>
        <dbReference type="ChEBI" id="CHEBI:61548"/>
        <dbReference type="ChEBI" id="CHEBI:456216"/>
        <dbReference type="EC" id="2.7.1.2"/>
    </reaction>
</comment>